<name>A0A2I1CP26_ASPN1</name>
<dbReference type="Pfam" id="PF00172">
    <property type="entry name" value="Zn_clus"/>
    <property type="match status" value="1"/>
</dbReference>
<dbReference type="Proteomes" id="UP000234474">
    <property type="component" value="Unassembled WGS sequence"/>
</dbReference>
<feature type="compositionally biased region" description="Basic and acidic residues" evidence="5">
    <location>
        <begin position="125"/>
        <end position="135"/>
    </location>
</feature>
<evidence type="ECO:0000256" key="5">
    <source>
        <dbReference type="SAM" id="MobiDB-lite"/>
    </source>
</evidence>
<organism evidence="7 8">
    <name type="scientific">Aspergillus novofumigatus (strain IBT 16806)</name>
    <dbReference type="NCBI Taxonomy" id="1392255"/>
    <lineage>
        <taxon>Eukaryota</taxon>
        <taxon>Fungi</taxon>
        <taxon>Dikarya</taxon>
        <taxon>Ascomycota</taxon>
        <taxon>Pezizomycotina</taxon>
        <taxon>Eurotiomycetes</taxon>
        <taxon>Eurotiomycetidae</taxon>
        <taxon>Eurotiales</taxon>
        <taxon>Aspergillaceae</taxon>
        <taxon>Aspergillus</taxon>
        <taxon>Aspergillus subgen. Fumigati</taxon>
    </lineage>
</organism>
<feature type="compositionally biased region" description="Basic residues" evidence="5">
    <location>
        <begin position="110"/>
        <end position="124"/>
    </location>
</feature>
<dbReference type="InterPro" id="IPR036864">
    <property type="entry name" value="Zn2-C6_fun-type_DNA-bd_sf"/>
</dbReference>
<dbReference type="GO" id="GO:0008270">
    <property type="term" value="F:zinc ion binding"/>
    <property type="evidence" value="ECO:0007669"/>
    <property type="project" value="InterPro"/>
</dbReference>
<proteinExistence type="predicted"/>
<dbReference type="OMA" id="CIYSMSR"/>
<dbReference type="AlphaFoldDB" id="A0A2I1CP26"/>
<keyword evidence="2" id="KW-0238">DNA-binding</keyword>
<dbReference type="VEuPathDB" id="FungiDB:P174DRAFT_456839"/>
<dbReference type="OrthoDB" id="2943660at2759"/>
<accession>A0A2I1CP26</accession>
<dbReference type="SMART" id="SM00066">
    <property type="entry name" value="GAL4"/>
    <property type="match status" value="1"/>
</dbReference>
<evidence type="ECO:0000256" key="2">
    <source>
        <dbReference type="ARBA" id="ARBA00023125"/>
    </source>
</evidence>
<comment type="caution">
    <text evidence="7">The sequence shown here is derived from an EMBL/GenBank/DDBJ whole genome shotgun (WGS) entry which is preliminary data.</text>
</comment>
<gene>
    <name evidence="7" type="ORF">P174DRAFT_456839</name>
</gene>
<feature type="region of interest" description="Disordered" evidence="5">
    <location>
        <begin position="218"/>
        <end position="240"/>
    </location>
</feature>
<feature type="domain" description="Zn(2)-C6 fungal-type" evidence="6">
    <location>
        <begin position="49"/>
        <end position="79"/>
    </location>
</feature>
<dbReference type="PRINTS" id="PR00755">
    <property type="entry name" value="AFLATOXINBRP"/>
</dbReference>
<dbReference type="SUPFAM" id="SSF57701">
    <property type="entry name" value="Zn2/Cys6 DNA-binding domain"/>
    <property type="match status" value="1"/>
</dbReference>
<dbReference type="PROSITE" id="PS50048">
    <property type="entry name" value="ZN2_CY6_FUNGAL_2"/>
    <property type="match status" value="1"/>
</dbReference>
<evidence type="ECO:0000256" key="4">
    <source>
        <dbReference type="ARBA" id="ARBA00023242"/>
    </source>
</evidence>
<dbReference type="STRING" id="1392255.A0A2I1CP26"/>
<dbReference type="GeneID" id="36536800"/>
<keyword evidence="3" id="KW-0804">Transcription</keyword>
<reference evidence="8" key="1">
    <citation type="journal article" date="2018" name="Proc. Natl. Acad. Sci. U.S.A.">
        <title>Linking secondary metabolites to gene clusters through genome sequencing of six diverse Aspergillus species.</title>
        <authorList>
            <person name="Kaerboelling I."/>
            <person name="Vesth T.C."/>
            <person name="Frisvad J.C."/>
            <person name="Nybo J.L."/>
            <person name="Theobald S."/>
            <person name="Kuo A."/>
            <person name="Bowyer P."/>
            <person name="Matsuda Y."/>
            <person name="Mondo S."/>
            <person name="Lyhne E.K."/>
            <person name="Kogle M.E."/>
            <person name="Clum A."/>
            <person name="Lipzen A."/>
            <person name="Salamov A."/>
            <person name="Ngan C.Y."/>
            <person name="Daum C."/>
            <person name="Chiniquy J."/>
            <person name="Barry K."/>
            <person name="LaButti K."/>
            <person name="Haridas S."/>
            <person name="Simmons B.A."/>
            <person name="Magnuson J.K."/>
            <person name="Mortensen U.H."/>
            <person name="Larsen T.O."/>
            <person name="Grigoriev I.V."/>
            <person name="Baker S.E."/>
            <person name="Andersen M.R."/>
        </authorList>
    </citation>
    <scope>NUCLEOTIDE SEQUENCE [LARGE SCALE GENOMIC DNA]</scope>
    <source>
        <strain evidence="8">IBT 16806</strain>
    </source>
</reference>
<sequence length="541" mass="59990">MSWLEQEDTYCPEQYLHSRSCLSFVGMNRDKQSKASPDRLPKSVKVRSTCNACQQAKIRCSHEKPSCRRCLKHNIECIYSMSRRLGRPAKRRESQYAGLPPDTQRVEPRRHQRDKKAPVSKRKAKEGQVRNKKDDEVDFPQRLAETVPYDAIAVDQTMLDDISLDDTNLIDDAIDFSSDSWLQEFLSQQGPELAQESDLFDALALENPKNDGPLAVLKHGYNDSDSSPKSFPTSSPVGENHPPTVSLYLADAPVPAETITSSTQCPATTQASYPELLKKGASLKPQQFSMAEALSGKSWTATEQANLLAHSRAWKRPHDVGSSSNNLSPSLTPVSTATGRQCQCQCPEQMIRELIRINICISRTGQSPTIDSVLGSQRIVQHLAETILQCALCSKTRVNLLMVVVVSIDSLITTLEDLISGDGRLIEGVLPELHDRMLLQPDFGQESAMDGSNRRHASGEMSLRTSSVVRKADWTIGHHPPHKVLYAADSGHICFAWKVEHVDGDGSEITAVYDEDEDVHQVTMIVWFCSDILVSAADIVA</sequence>
<feature type="compositionally biased region" description="Low complexity" evidence="5">
    <location>
        <begin position="224"/>
        <end position="236"/>
    </location>
</feature>
<dbReference type="PANTHER" id="PTHR31069:SF26">
    <property type="entry name" value="ZN(2)-C6 FUNGAL-TYPE DOMAIN-CONTAINING PROTEIN"/>
    <property type="match status" value="1"/>
</dbReference>
<protein>
    <submittedName>
        <fullName evidence="7">C6 zinc finger domain protein</fullName>
    </submittedName>
</protein>
<dbReference type="PANTHER" id="PTHR31069">
    <property type="entry name" value="OLEATE-ACTIVATED TRANSCRIPTION FACTOR 1-RELATED"/>
    <property type="match status" value="1"/>
</dbReference>
<evidence type="ECO:0000256" key="1">
    <source>
        <dbReference type="ARBA" id="ARBA00023015"/>
    </source>
</evidence>
<evidence type="ECO:0000313" key="7">
    <source>
        <dbReference type="EMBL" id="PKX99362.1"/>
    </source>
</evidence>
<feature type="region of interest" description="Disordered" evidence="5">
    <location>
        <begin position="88"/>
        <end position="137"/>
    </location>
</feature>
<dbReference type="InterPro" id="IPR001138">
    <property type="entry name" value="Zn2Cys6_DnaBD"/>
</dbReference>
<dbReference type="GO" id="GO:0000981">
    <property type="term" value="F:DNA-binding transcription factor activity, RNA polymerase II-specific"/>
    <property type="evidence" value="ECO:0007669"/>
    <property type="project" value="InterPro"/>
</dbReference>
<dbReference type="EMBL" id="MSZS01000001">
    <property type="protein sequence ID" value="PKX99362.1"/>
    <property type="molecule type" value="Genomic_DNA"/>
</dbReference>
<evidence type="ECO:0000313" key="8">
    <source>
        <dbReference type="Proteomes" id="UP000234474"/>
    </source>
</evidence>
<dbReference type="CDD" id="cd00067">
    <property type="entry name" value="GAL4"/>
    <property type="match status" value="1"/>
</dbReference>
<dbReference type="Gene3D" id="4.10.240.10">
    <property type="entry name" value="Zn(2)-C6 fungal-type DNA-binding domain"/>
    <property type="match status" value="1"/>
</dbReference>
<keyword evidence="4" id="KW-0539">Nucleus</keyword>
<keyword evidence="1" id="KW-0805">Transcription regulation</keyword>
<dbReference type="RefSeq" id="XP_024687957.1">
    <property type="nucleotide sequence ID" value="XM_024829474.1"/>
</dbReference>
<keyword evidence="8" id="KW-1185">Reference proteome</keyword>
<evidence type="ECO:0000256" key="3">
    <source>
        <dbReference type="ARBA" id="ARBA00023163"/>
    </source>
</evidence>
<evidence type="ECO:0000259" key="6">
    <source>
        <dbReference type="PROSITE" id="PS50048"/>
    </source>
</evidence>
<dbReference type="GO" id="GO:0003677">
    <property type="term" value="F:DNA binding"/>
    <property type="evidence" value="ECO:0007669"/>
    <property type="project" value="UniProtKB-KW"/>
</dbReference>
<dbReference type="InterPro" id="IPR050675">
    <property type="entry name" value="OAF3"/>
</dbReference>